<comment type="caution">
    <text evidence="1">The sequence shown here is derived from an EMBL/GenBank/DDBJ whole genome shotgun (WGS) entry which is preliminary data.</text>
</comment>
<sequence length="160" mass="18718">MSLNVQTLKTVEEYTPEGHYVHYSFSVSDLVAIQPWSIMWDYQTKCRFISTSWKFRILFRQFPKKRRVSCSVSLKRHDSEKSHMKALVWISVFDVNGMSLFDYPKRIYCEGMRPGDEMHGSIGDRFLHGETFSVGITIFIRCGHQKSNLDHETIANTNNE</sequence>
<evidence type="ECO:0000313" key="2">
    <source>
        <dbReference type="Proteomes" id="UP000807504"/>
    </source>
</evidence>
<proteinExistence type="predicted"/>
<gene>
    <name evidence="1" type="ORF">HNY73_010703</name>
</gene>
<protein>
    <recommendedName>
        <fullName evidence="3">MATH domain-containing protein</fullName>
    </recommendedName>
</protein>
<keyword evidence="2" id="KW-1185">Reference proteome</keyword>
<organism evidence="1 2">
    <name type="scientific">Argiope bruennichi</name>
    <name type="common">Wasp spider</name>
    <name type="synonym">Aranea bruennichi</name>
    <dbReference type="NCBI Taxonomy" id="94029"/>
    <lineage>
        <taxon>Eukaryota</taxon>
        <taxon>Metazoa</taxon>
        <taxon>Ecdysozoa</taxon>
        <taxon>Arthropoda</taxon>
        <taxon>Chelicerata</taxon>
        <taxon>Arachnida</taxon>
        <taxon>Araneae</taxon>
        <taxon>Araneomorphae</taxon>
        <taxon>Entelegynae</taxon>
        <taxon>Araneoidea</taxon>
        <taxon>Araneidae</taxon>
        <taxon>Argiope</taxon>
    </lineage>
</organism>
<evidence type="ECO:0008006" key="3">
    <source>
        <dbReference type="Google" id="ProtNLM"/>
    </source>
</evidence>
<dbReference type="Proteomes" id="UP000807504">
    <property type="component" value="Unassembled WGS sequence"/>
</dbReference>
<name>A0A8T0F1T4_ARGBR</name>
<reference evidence="1" key="2">
    <citation type="submission" date="2020-06" db="EMBL/GenBank/DDBJ databases">
        <authorList>
            <person name="Sheffer M."/>
        </authorList>
    </citation>
    <scope>NUCLEOTIDE SEQUENCE</scope>
</reference>
<evidence type="ECO:0000313" key="1">
    <source>
        <dbReference type="EMBL" id="KAF8785116.1"/>
    </source>
</evidence>
<reference evidence="1" key="1">
    <citation type="journal article" date="2020" name="bioRxiv">
        <title>Chromosome-level reference genome of the European wasp spider Argiope bruennichi: a resource for studies on range expansion and evolutionary adaptation.</title>
        <authorList>
            <person name="Sheffer M.M."/>
            <person name="Hoppe A."/>
            <person name="Krehenwinkel H."/>
            <person name="Uhl G."/>
            <person name="Kuss A.W."/>
            <person name="Jensen L."/>
            <person name="Jensen C."/>
            <person name="Gillespie R.G."/>
            <person name="Hoff K.J."/>
            <person name="Prost S."/>
        </authorList>
    </citation>
    <scope>NUCLEOTIDE SEQUENCE</scope>
</reference>
<dbReference type="EMBL" id="JABXBU010000030">
    <property type="protein sequence ID" value="KAF8785116.1"/>
    <property type="molecule type" value="Genomic_DNA"/>
</dbReference>
<dbReference type="AlphaFoldDB" id="A0A8T0F1T4"/>
<accession>A0A8T0F1T4</accession>